<evidence type="ECO:0000256" key="1">
    <source>
        <dbReference type="SAM" id="MobiDB-lite"/>
    </source>
</evidence>
<proteinExistence type="predicted"/>
<sequence>KPLESNAVAIDTNIHIDQQKILCRGTHVYQHSQSNEDHSDTLDPGLVQTGTKCGENA</sequence>
<evidence type="ECO:0000313" key="3">
    <source>
        <dbReference type="Proteomes" id="UP001529510"/>
    </source>
</evidence>
<feature type="non-terminal residue" evidence="2">
    <location>
        <position position="57"/>
    </location>
</feature>
<protein>
    <submittedName>
        <fullName evidence="2">Uncharacterized protein</fullName>
    </submittedName>
</protein>
<feature type="non-terminal residue" evidence="2">
    <location>
        <position position="1"/>
    </location>
</feature>
<organism evidence="2 3">
    <name type="scientific">Cirrhinus mrigala</name>
    <name type="common">Mrigala</name>
    <dbReference type="NCBI Taxonomy" id="683832"/>
    <lineage>
        <taxon>Eukaryota</taxon>
        <taxon>Metazoa</taxon>
        <taxon>Chordata</taxon>
        <taxon>Craniata</taxon>
        <taxon>Vertebrata</taxon>
        <taxon>Euteleostomi</taxon>
        <taxon>Actinopterygii</taxon>
        <taxon>Neopterygii</taxon>
        <taxon>Teleostei</taxon>
        <taxon>Ostariophysi</taxon>
        <taxon>Cypriniformes</taxon>
        <taxon>Cyprinidae</taxon>
        <taxon>Labeoninae</taxon>
        <taxon>Labeonini</taxon>
        <taxon>Cirrhinus</taxon>
    </lineage>
</organism>
<dbReference type="Proteomes" id="UP001529510">
    <property type="component" value="Unassembled WGS sequence"/>
</dbReference>
<evidence type="ECO:0000313" key="2">
    <source>
        <dbReference type="EMBL" id="KAL0176263.1"/>
    </source>
</evidence>
<keyword evidence="3" id="KW-1185">Reference proteome</keyword>
<feature type="region of interest" description="Disordered" evidence="1">
    <location>
        <begin position="30"/>
        <end position="57"/>
    </location>
</feature>
<dbReference type="AlphaFoldDB" id="A0ABD0PQE6"/>
<gene>
    <name evidence="2" type="ORF">M9458_028593</name>
</gene>
<accession>A0ABD0PQE6</accession>
<name>A0ABD0PQE6_CIRMR</name>
<reference evidence="2 3" key="1">
    <citation type="submission" date="2024-05" db="EMBL/GenBank/DDBJ databases">
        <title>Genome sequencing and assembly of Indian major carp, Cirrhinus mrigala (Hamilton, 1822).</title>
        <authorList>
            <person name="Mohindra V."/>
            <person name="Chowdhury L.M."/>
            <person name="Lal K."/>
            <person name="Jena J.K."/>
        </authorList>
    </citation>
    <scope>NUCLEOTIDE SEQUENCE [LARGE SCALE GENOMIC DNA]</scope>
    <source>
        <strain evidence="2">CM1030</strain>
        <tissue evidence="2">Blood</tissue>
    </source>
</reference>
<dbReference type="EMBL" id="JAMKFB020000014">
    <property type="protein sequence ID" value="KAL0176263.1"/>
    <property type="molecule type" value="Genomic_DNA"/>
</dbReference>
<comment type="caution">
    <text evidence="2">The sequence shown here is derived from an EMBL/GenBank/DDBJ whole genome shotgun (WGS) entry which is preliminary data.</text>
</comment>